<feature type="domain" description="PHP" evidence="8">
    <location>
        <begin position="6"/>
        <end position="198"/>
    </location>
</feature>
<name>A0A645C573_9ZZZZ</name>
<comment type="caution">
    <text evidence="9">The sequence shown here is derived from an EMBL/GenBank/DDBJ whole genome shotgun (WGS) entry which is preliminary data.</text>
</comment>
<dbReference type="EMBL" id="VSSQ01024792">
    <property type="protein sequence ID" value="MPM72518.1"/>
    <property type="molecule type" value="Genomic_DNA"/>
</dbReference>
<dbReference type="Gene3D" id="3.20.20.140">
    <property type="entry name" value="Metal-dependent hydrolases"/>
    <property type="match status" value="1"/>
</dbReference>
<evidence type="ECO:0000256" key="6">
    <source>
        <dbReference type="ARBA" id="ARBA00023102"/>
    </source>
</evidence>
<organism evidence="9">
    <name type="scientific">bioreactor metagenome</name>
    <dbReference type="NCBI Taxonomy" id="1076179"/>
    <lineage>
        <taxon>unclassified sequences</taxon>
        <taxon>metagenomes</taxon>
        <taxon>ecological metagenomes</taxon>
    </lineage>
</organism>
<dbReference type="Pfam" id="PF02811">
    <property type="entry name" value="PHP"/>
    <property type="match status" value="1"/>
</dbReference>
<dbReference type="GO" id="GO:0005737">
    <property type="term" value="C:cytoplasm"/>
    <property type="evidence" value="ECO:0007669"/>
    <property type="project" value="TreeGrafter"/>
</dbReference>
<comment type="similarity">
    <text evidence="2">Belongs to the PHP hydrolase family. HisK subfamily.</text>
</comment>
<evidence type="ECO:0000259" key="8">
    <source>
        <dbReference type="Pfam" id="PF02811"/>
    </source>
</evidence>
<protein>
    <recommendedName>
        <fullName evidence="3">histidinol-phosphatase</fullName>
        <ecNumber evidence="3">3.1.3.15</ecNumber>
    </recommendedName>
</protein>
<dbReference type="InterPro" id="IPR004013">
    <property type="entry name" value="PHP_dom"/>
</dbReference>
<evidence type="ECO:0000313" key="9">
    <source>
        <dbReference type="EMBL" id="MPM72518.1"/>
    </source>
</evidence>
<keyword evidence="4" id="KW-0028">Amino-acid biosynthesis</keyword>
<comment type="pathway">
    <text evidence="1">Amino-acid biosynthesis; L-histidine biosynthesis; L-histidine from 5-phospho-alpha-D-ribose 1-diphosphate: step 8/9.</text>
</comment>
<gene>
    <name evidence="9" type="primary">hisK_22</name>
    <name evidence="9" type="ORF">SDC9_119494</name>
</gene>
<dbReference type="UniPathway" id="UPA00031">
    <property type="reaction ID" value="UER00013"/>
</dbReference>
<keyword evidence="6" id="KW-0368">Histidine biosynthesis</keyword>
<dbReference type="AlphaFoldDB" id="A0A645C573"/>
<accession>A0A645C573</accession>
<sequence>MIRQNLHTHSEWDDGANTLEEMAQAAISAGLTSLGFSVHSYMPFPSFWTIEEARIPDYTRAVHRLRDEFAGTLAIYHGAEWDTLSKMPLDGYDYVIGSIHHIQARGQGSCVDNTPEMTKQYIAELFDGSADAAAEAYFAQYESLAKVEKVGIVGHFDLLTKFDETDHFFDADSPRFRAAAIRAMDALVAANKVFEINTGAISRGYRTMPYPSRALLKELGRRKARITVSADAHAASDVAFGFAEAEALAIDCGFTEVWQFDGRGFVPTPIGGGG</sequence>
<dbReference type="InterPro" id="IPR010140">
    <property type="entry name" value="Histidinol_P_phosphatase_HisJ"/>
</dbReference>
<dbReference type="InterPro" id="IPR016195">
    <property type="entry name" value="Pol/histidinol_Pase-like"/>
</dbReference>
<dbReference type="PANTHER" id="PTHR21039">
    <property type="entry name" value="HISTIDINOL PHOSPHATASE-RELATED"/>
    <property type="match status" value="1"/>
</dbReference>
<comment type="catalytic activity">
    <reaction evidence="7">
        <text>L-histidinol phosphate + H2O = L-histidinol + phosphate</text>
        <dbReference type="Rhea" id="RHEA:14465"/>
        <dbReference type="ChEBI" id="CHEBI:15377"/>
        <dbReference type="ChEBI" id="CHEBI:43474"/>
        <dbReference type="ChEBI" id="CHEBI:57699"/>
        <dbReference type="ChEBI" id="CHEBI:57980"/>
        <dbReference type="EC" id="3.1.3.15"/>
    </reaction>
</comment>
<dbReference type="EC" id="3.1.3.15" evidence="3"/>
<reference evidence="9" key="1">
    <citation type="submission" date="2019-08" db="EMBL/GenBank/DDBJ databases">
        <authorList>
            <person name="Kucharzyk K."/>
            <person name="Murdoch R.W."/>
            <person name="Higgins S."/>
            <person name="Loffler F."/>
        </authorList>
    </citation>
    <scope>NUCLEOTIDE SEQUENCE</scope>
</reference>
<dbReference type="GO" id="GO:0000105">
    <property type="term" value="P:L-histidine biosynthetic process"/>
    <property type="evidence" value="ECO:0007669"/>
    <property type="project" value="UniProtKB-UniPathway"/>
</dbReference>
<evidence type="ECO:0000256" key="2">
    <source>
        <dbReference type="ARBA" id="ARBA00009152"/>
    </source>
</evidence>
<evidence type="ECO:0000256" key="4">
    <source>
        <dbReference type="ARBA" id="ARBA00022605"/>
    </source>
</evidence>
<keyword evidence="5 9" id="KW-0378">Hydrolase</keyword>
<evidence type="ECO:0000256" key="1">
    <source>
        <dbReference type="ARBA" id="ARBA00004970"/>
    </source>
</evidence>
<evidence type="ECO:0000256" key="5">
    <source>
        <dbReference type="ARBA" id="ARBA00022801"/>
    </source>
</evidence>
<dbReference type="SUPFAM" id="SSF89550">
    <property type="entry name" value="PHP domain-like"/>
    <property type="match status" value="1"/>
</dbReference>
<evidence type="ECO:0000256" key="3">
    <source>
        <dbReference type="ARBA" id="ARBA00013085"/>
    </source>
</evidence>
<dbReference type="GO" id="GO:0004401">
    <property type="term" value="F:histidinol-phosphatase activity"/>
    <property type="evidence" value="ECO:0007669"/>
    <property type="project" value="UniProtKB-EC"/>
</dbReference>
<dbReference type="NCBIfam" id="TIGR01856">
    <property type="entry name" value="hisJ_fam"/>
    <property type="match status" value="1"/>
</dbReference>
<evidence type="ECO:0000256" key="7">
    <source>
        <dbReference type="ARBA" id="ARBA00049158"/>
    </source>
</evidence>
<dbReference type="PANTHER" id="PTHR21039:SF0">
    <property type="entry name" value="HISTIDINOL-PHOSPHATASE"/>
    <property type="match status" value="1"/>
</dbReference>
<proteinExistence type="inferred from homology"/>